<gene>
    <name evidence="2" type="ORF">SAMN04489835_3814</name>
</gene>
<evidence type="ECO:0000313" key="2">
    <source>
        <dbReference type="EMBL" id="SEH76417.1"/>
    </source>
</evidence>
<dbReference type="RefSeq" id="WP_083408482.1">
    <property type="nucleotide sequence ID" value="NZ_LT629971.1"/>
</dbReference>
<evidence type="ECO:0000256" key="1">
    <source>
        <dbReference type="SAM" id="MobiDB-lite"/>
    </source>
</evidence>
<reference evidence="3" key="1">
    <citation type="submission" date="2016-10" db="EMBL/GenBank/DDBJ databases">
        <authorList>
            <person name="Varghese N."/>
            <person name="Submissions S."/>
        </authorList>
    </citation>
    <scope>NUCLEOTIDE SEQUENCE [LARGE SCALE GENOMIC DNA]</scope>
    <source>
        <strain evidence="3">DSM 45405</strain>
    </source>
</reference>
<dbReference type="OrthoDB" id="4635405at2"/>
<keyword evidence="3" id="KW-1185">Reference proteome</keyword>
<protein>
    <submittedName>
        <fullName evidence="2">Uncharacterized protein</fullName>
    </submittedName>
</protein>
<evidence type="ECO:0000313" key="3">
    <source>
        <dbReference type="Proteomes" id="UP000182915"/>
    </source>
</evidence>
<feature type="region of interest" description="Disordered" evidence="1">
    <location>
        <begin position="74"/>
        <end position="132"/>
    </location>
</feature>
<dbReference type="EMBL" id="LT629971">
    <property type="protein sequence ID" value="SEH76417.1"/>
    <property type="molecule type" value="Genomic_DNA"/>
</dbReference>
<feature type="compositionally biased region" description="Pro residues" evidence="1">
    <location>
        <begin position="86"/>
        <end position="96"/>
    </location>
</feature>
<accession>A0A1H6KLQ8</accession>
<proteinExistence type="predicted"/>
<dbReference type="AlphaFoldDB" id="A0A1H6KLQ8"/>
<feature type="compositionally biased region" description="Pro residues" evidence="1">
    <location>
        <begin position="110"/>
        <end position="124"/>
    </location>
</feature>
<sequence length="132" mass="13262">MNTKRIRRIVGIAGVGLSLTLGGPALAQAIWDIGLYDECMKVATTVEQKDRCCLGSGGQFGIGMHSDGSIRCVAPAAESDNAPGNGGPPPGRPRPPLSDGSVGVADQPAPGTPLPTTTPPPRPVTAPITGVG</sequence>
<organism evidence="2 3">
    <name type="scientific">Mycolicibacterium rutilum</name>
    <name type="common">Mycobacterium rutilum</name>
    <dbReference type="NCBI Taxonomy" id="370526"/>
    <lineage>
        <taxon>Bacteria</taxon>
        <taxon>Bacillati</taxon>
        <taxon>Actinomycetota</taxon>
        <taxon>Actinomycetes</taxon>
        <taxon>Mycobacteriales</taxon>
        <taxon>Mycobacteriaceae</taxon>
        <taxon>Mycolicibacterium</taxon>
    </lineage>
</organism>
<dbReference type="Proteomes" id="UP000182915">
    <property type="component" value="Chromosome I"/>
</dbReference>
<dbReference type="STRING" id="370526.SAMN04489835_3814"/>
<name>A0A1H6KLQ8_MYCRU</name>